<dbReference type="PROSITE" id="PS51635">
    <property type="entry name" value="PNPLA"/>
    <property type="match status" value="1"/>
</dbReference>
<keyword evidence="5" id="KW-1185">Reference proteome</keyword>
<feature type="short sequence motif" description="DGA/G" evidence="2">
    <location>
        <begin position="173"/>
        <end position="175"/>
    </location>
</feature>
<dbReference type="EMBL" id="AP024483">
    <property type="protein sequence ID" value="BCS83378.1"/>
    <property type="molecule type" value="Genomic_DNA"/>
</dbReference>
<organism evidence="4 5">
    <name type="scientific">Cotonvirus japonicus</name>
    <dbReference type="NCBI Taxonomy" id="2811091"/>
    <lineage>
        <taxon>Viruses</taxon>
        <taxon>Varidnaviria</taxon>
        <taxon>Bamfordvirae</taxon>
        <taxon>Nucleocytoviricota</taxon>
        <taxon>Megaviricetes</taxon>
        <taxon>Imitervirales</taxon>
        <taxon>Mimiviridae</taxon>
        <taxon>Megamimivirinae</taxon>
        <taxon>Cotonvirus</taxon>
        <taxon>Cotonvirus japonicum</taxon>
    </lineage>
</organism>
<accession>A0ABM7NT77</accession>
<dbReference type="RefSeq" id="YP_010841986.1">
    <property type="nucleotide sequence ID" value="NC_079139.1"/>
</dbReference>
<dbReference type="PANTHER" id="PTHR46394:SF1">
    <property type="entry name" value="PNPLA DOMAIN-CONTAINING PROTEIN"/>
    <property type="match status" value="1"/>
</dbReference>
<evidence type="ECO:0000259" key="3">
    <source>
        <dbReference type="PROSITE" id="PS51635"/>
    </source>
</evidence>
<feature type="active site" description="Nucleophile" evidence="2">
    <location>
        <position position="43"/>
    </location>
</feature>
<feature type="domain" description="PNPLA" evidence="3">
    <location>
        <begin position="8"/>
        <end position="186"/>
    </location>
</feature>
<dbReference type="Pfam" id="PF01734">
    <property type="entry name" value="Patatin"/>
    <property type="match status" value="1"/>
</dbReference>
<protein>
    <submittedName>
        <fullName evidence="4">Patatin-like phospholipase</fullName>
    </submittedName>
</protein>
<dbReference type="Gene3D" id="3.40.1090.10">
    <property type="entry name" value="Cytosolic phospholipase A2 catalytic domain"/>
    <property type="match status" value="2"/>
</dbReference>
<keyword evidence="2" id="KW-0442">Lipid degradation</keyword>
<feature type="short sequence motif" description="GXGXXG" evidence="2">
    <location>
        <begin position="12"/>
        <end position="17"/>
    </location>
</feature>
<keyword evidence="2" id="KW-0378">Hydrolase</keyword>
<dbReference type="SUPFAM" id="SSF52151">
    <property type="entry name" value="FabD/lysophospholipase-like"/>
    <property type="match status" value="1"/>
</dbReference>
<dbReference type="Proteomes" id="UP001321479">
    <property type="component" value="Segment"/>
</dbReference>
<evidence type="ECO:0000256" key="2">
    <source>
        <dbReference type="PROSITE-ProRule" id="PRU01161"/>
    </source>
</evidence>
<evidence type="ECO:0000313" key="4">
    <source>
        <dbReference type="EMBL" id="BCS83378.1"/>
    </source>
</evidence>
<name>A0ABM7NT77_9VIRU</name>
<reference evidence="4 5" key="1">
    <citation type="submission" date="2021-02" db="EMBL/GenBank/DDBJ databases">
        <title>Cotonvirus japonicus, which uses Golgi apparatus of host cells for its virion factory, phylogenetically links tailed tupanvirus and icosahedral mimivirus.</title>
        <authorList>
            <person name="Takahashi H."/>
            <person name="Fukaya S."/>
            <person name="Song C."/>
            <person name="Murata K."/>
            <person name="Takemura M."/>
        </authorList>
    </citation>
    <scope>NUCLEOTIDE SEQUENCE [LARGE SCALE GENOMIC DNA]</scope>
</reference>
<sequence>MTKKIKNLSFCGGGFYGYAEVGALKELDNYKEYFDIQKISGVSVGSIIAALFAVGYTSDELSKIIFEMNFEDLIKDNYFTYYKIWNNFGMYDAVKLEEKIEELIREKTNIKFCTFSQIDIDLTIISTNLNYQRSRFFNRELSPGIAISKAVRLSIGYPLIMSPVLFEGDLYGDGGESVNYPITIFENELDETLGLTFASINENIDGTLKTRMSINSFYDYLISIGLTMNRSTYLSQIREKHLDRSIIIKITENVSSMQFNLTLEQKKNIYECGIQSVKEQINKIIN</sequence>
<dbReference type="InterPro" id="IPR016035">
    <property type="entry name" value="Acyl_Trfase/lysoPLipase"/>
</dbReference>
<proteinExistence type="predicted"/>
<evidence type="ECO:0000313" key="5">
    <source>
        <dbReference type="Proteomes" id="UP001321479"/>
    </source>
</evidence>
<keyword evidence="1 2" id="KW-0443">Lipid metabolism</keyword>
<dbReference type="PANTHER" id="PTHR46394">
    <property type="entry name" value="ANNEXIN"/>
    <property type="match status" value="1"/>
</dbReference>
<feature type="active site" description="Proton acceptor" evidence="2">
    <location>
        <position position="173"/>
    </location>
</feature>
<dbReference type="InterPro" id="IPR052580">
    <property type="entry name" value="Lipid_Hydrolase"/>
</dbReference>
<dbReference type="GeneID" id="80558583"/>
<feature type="short sequence motif" description="GXSXG" evidence="2">
    <location>
        <begin position="41"/>
        <end position="45"/>
    </location>
</feature>
<evidence type="ECO:0000256" key="1">
    <source>
        <dbReference type="ARBA" id="ARBA00023098"/>
    </source>
</evidence>
<dbReference type="InterPro" id="IPR002641">
    <property type="entry name" value="PNPLA_dom"/>
</dbReference>